<feature type="region of interest" description="Disordered" evidence="1">
    <location>
        <begin position="128"/>
        <end position="170"/>
    </location>
</feature>
<evidence type="ECO:0000313" key="3">
    <source>
        <dbReference type="Proteomes" id="UP001595925"/>
    </source>
</evidence>
<dbReference type="RefSeq" id="WP_224828863.1">
    <property type="nucleotide sequence ID" value="NZ_JAIVEF010000011.1"/>
</dbReference>
<keyword evidence="3" id="KW-1185">Reference proteome</keyword>
<feature type="region of interest" description="Disordered" evidence="1">
    <location>
        <begin position="1"/>
        <end position="47"/>
    </location>
</feature>
<reference evidence="2 3" key="1">
    <citation type="journal article" date="2019" name="Int. J. Syst. Evol. Microbiol.">
        <title>The Global Catalogue of Microorganisms (GCM) 10K type strain sequencing project: providing services to taxonomists for standard genome sequencing and annotation.</title>
        <authorList>
            <consortium name="The Broad Institute Genomics Platform"/>
            <consortium name="The Broad Institute Genome Sequencing Center for Infectious Disease"/>
            <person name="Wu L."/>
            <person name="Ma J."/>
        </authorList>
    </citation>
    <scope>NUCLEOTIDE SEQUENCE [LARGE SCALE GENOMIC DNA]</scope>
    <source>
        <strain evidence="2 3">CGMCC 1.15824</strain>
    </source>
</reference>
<proteinExistence type="predicted"/>
<name>A0ABD5QD32_9EURY</name>
<protein>
    <submittedName>
        <fullName evidence="2">Uncharacterized protein</fullName>
    </submittedName>
</protein>
<evidence type="ECO:0000313" key="2">
    <source>
        <dbReference type="EMBL" id="MFC4987509.1"/>
    </source>
</evidence>
<dbReference type="Proteomes" id="UP001595925">
    <property type="component" value="Unassembled WGS sequence"/>
</dbReference>
<feature type="compositionally biased region" description="Basic and acidic residues" evidence="1">
    <location>
        <begin position="86"/>
        <end position="96"/>
    </location>
</feature>
<gene>
    <name evidence="2" type="ORF">ACFPFO_06990</name>
</gene>
<evidence type="ECO:0000256" key="1">
    <source>
        <dbReference type="SAM" id="MobiDB-lite"/>
    </source>
</evidence>
<dbReference type="AlphaFoldDB" id="A0ABD5QD32"/>
<feature type="compositionally biased region" description="Basic and acidic residues" evidence="1">
    <location>
        <begin position="221"/>
        <end position="236"/>
    </location>
</feature>
<sequence length="319" mass="34341">MSQDDPDPNTDRNASRSDPAPGDSVRSEEDFAYDSWPIADQGETTTGSGHYLGTFGAAGGTGAGGTGVLVYDEERETVFEADVDEEERRLIPREDTERDVDDSGGLGGVIEDLGDSLGLDSLSEFAEERLQDDDREGGAREISTGAGETVVDPETATFTQSNVSAEADHDLEFSGAYTYRKAAGDAEGDRDDQVFDVERDFVVSFDVRDPPEEAAVEVEERVLRARTPEEDRRGGDAEPIQTGRTSFTIEFDAASDRHAESVVEERCREWHDEHPEPIDDGTTAGVGAGTDASTDTGRGTDTGTDVGTDADVDPDSRRQ</sequence>
<organism evidence="2 3">
    <name type="scientific">Saliphagus infecundisoli</name>
    <dbReference type="NCBI Taxonomy" id="1849069"/>
    <lineage>
        <taxon>Archaea</taxon>
        <taxon>Methanobacteriati</taxon>
        <taxon>Methanobacteriota</taxon>
        <taxon>Stenosarchaea group</taxon>
        <taxon>Halobacteria</taxon>
        <taxon>Halobacteriales</taxon>
        <taxon>Natrialbaceae</taxon>
        <taxon>Saliphagus</taxon>
    </lineage>
</organism>
<comment type="caution">
    <text evidence="2">The sequence shown here is derived from an EMBL/GenBank/DDBJ whole genome shotgun (WGS) entry which is preliminary data.</text>
</comment>
<feature type="region of interest" description="Disordered" evidence="1">
    <location>
        <begin position="82"/>
        <end position="112"/>
    </location>
</feature>
<accession>A0ABD5QD32</accession>
<feature type="region of interest" description="Disordered" evidence="1">
    <location>
        <begin position="221"/>
        <end position="319"/>
    </location>
</feature>
<feature type="compositionally biased region" description="Basic and acidic residues" evidence="1">
    <location>
        <begin position="254"/>
        <end position="277"/>
    </location>
</feature>
<dbReference type="EMBL" id="JBHSJG010000026">
    <property type="protein sequence ID" value="MFC4987509.1"/>
    <property type="molecule type" value="Genomic_DNA"/>
</dbReference>
<feature type="compositionally biased region" description="Low complexity" evidence="1">
    <location>
        <begin position="280"/>
        <end position="307"/>
    </location>
</feature>